<dbReference type="Proteomes" id="UP000241736">
    <property type="component" value="Unassembled WGS sequence"/>
</dbReference>
<reference evidence="2 3" key="1">
    <citation type="submission" date="2018-03" db="EMBL/GenBank/DDBJ databases">
        <title>Arenimonas caeni sp. nov., isolated from activated sludge.</title>
        <authorList>
            <person name="Liu H."/>
        </authorList>
    </citation>
    <scope>NUCLEOTIDE SEQUENCE [LARGE SCALE GENOMIC DNA]</scope>
    <source>
        <strain evidence="3">z29</strain>
    </source>
</reference>
<dbReference type="RefSeq" id="WP_106990587.1">
    <property type="nucleotide sequence ID" value="NZ_KZ679090.1"/>
</dbReference>
<keyword evidence="3" id="KW-1185">Reference proteome</keyword>
<proteinExistence type="predicted"/>
<organism evidence="2 3">
    <name type="scientific">Arenimonas caeni</name>
    <dbReference type="NCBI Taxonomy" id="2058085"/>
    <lineage>
        <taxon>Bacteria</taxon>
        <taxon>Pseudomonadati</taxon>
        <taxon>Pseudomonadota</taxon>
        <taxon>Gammaproteobacteria</taxon>
        <taxon>Lysobacterales</taxon>
        <taxon>Lysobacteraceae</taxon>
        <taxon>Arenimonas</taxon>
    </lineage>
</organism>
<sequence length="105" mass="11564">MPRFRPEAPAVDPVLSKLLWQALGLALLAVVLPPLTFGQALLGPAASFWLPALPALALLTLHRRFLATAWRAHLVRATPRRRQRFAARAARPVSRARRAAYARAA</sequence>
<gene>
    <name evidence="2" type="ORF">C6N40_08520</name>
</gene>
<dbReference type="EMBL" id="PVLF01000012">
    <property type="protein sequence ID" value="PRH82284.1"/>
    <property type="molecule type" value="Genomic_DNA"/>
</dbReference>
<keyword evidence="1" id="KW-0472">Membrane</keyword>
<comment type="caution">
    <text evidence="2">The sequence shown here is derived from an EMBL/GenBank/DDBJ whole genome shotgun (WGS) entry which is preliminary data.</text>
</comment>
<evidence type="ECO:0000313" key="3">
    <source>
        <dbReference type="Proteomes" id="UP000241736"/>
    </source>
</evidence>
<name>A0A2P6M8H3_9GAMM</name>
<evidence type="ECO:0000313" key="2">
    <source>
        <dbReference type="EMBL" id="PRH82284.1"/>
    </source>
</evidence>
<evidence type="ECO:0000256" key="1">
    <source>
        <dbReference type="SAM" id="Phobius"/>
    </source>
</evidence>
<keyword evidence="1" id="KW-1133">Transmembrane helix</keyword>
<keyword evidence="1" id="KW-0812">Transmembrane</keyword>
<protein>
    <submittedName>
        <fullName evidence="2">Uncharacterized protein</fullName>
    </submittedName>
</protein>
<feature type="transmembrane region" description="Helical" evidence="1">
    <location>
        <begin position="48"/>
        <end position="66"/>
    </location>
</feature>
<accession>A0A2P6M8H3</accession>
<dbReference type="AlphaFoldDB" id="A0A2P6M8H3"/>